<feature type="transmembrane region" description="Helical" evidence="1">
    <location>
        <begin position="87"/>
        <end position="109"/>
    </location>
</feature>
<evidence type="ECO:0000313" key="3">
    <source>
        <dbReference type="Proteomes" id="UP000233618"/>
    </source>
</evidence>
<dbReference type="EMBL" id="MVDE01000013">
    <property type="protein sequence ID" value="PKQ66640.1"/>
    <property type="molecule type" value="Genomic_DNA"/>
</dbReference>
<comment type="caution">
    <text evidence="2">The sequence shown here is derived from an EMBL/GenBank/DDBJ whole genome shotgun (WGS) entry which is preliminary data.</text>
</comment>
<dbReference type="Proteomes" id="UP000233618">
    <property type="component" value="Unassembled WGS sequence"/>
</dbReference>
<dbReference type="AlphaFoldDB" id="A0A2N3I8M3"/>
<name>A0A2N3I8M3_9BACT</name>
<reference evidence="2 3" key="1">
    <citation type="journal article" date="2017" name="Front. Microbiol.">
        <title>Labilibaculum manganireducens gen. nov., sp. nov. and Labilibaculum filiforme sp. nov., Novel Bacteroidetes Isolated from Subsurface Sediments of the Baltic Sea.</title>
        <authorList>
            <person name="Vandieken V."/>
            <person name="Marshall I.P."/>
            <person name="Niemann H."/>
            <person name="Engelen B."/>
            <person name="Cypionka H."/>
        </authorList>
    </citation>
    <scope>NUCLEOTIDE SEQUENCE [LARGE SCALE GENOMIC DNA]</scope>
    <source>
        <strain evidence="2 3">59.10-2M</strain>
    </source>
</reference>
<proteinExistence type="predicted"/>
<keyword evidence="1" id="KW-0812">Transmembrane</keyword>
<feature type="transmembrane region" description="Helical" evidence="1">
    <location>
        <begin position="130"/>
        <end position="151"/>
    </location>
</feature>
<keyword evidence="3" id="KW-1185">Reference proteome</keyword>
<sequence length="152" mass="17993">MILIQECNLFILKSKFGYMKNIYYLIWVDGIVNSKDYKKKDPTWKFTLFLILTICNAINMYTIYLWIKFTGMFSYLISVAFFSNPIVNSVTGFVLQFASPFVVLNYFLIFHKERYKSLIEKYQHRNGKLAMIYLVISVLIWFGSIITYSSLC</sequence>
<protein>
    <submittedName>
        <fullName evidence="2">Uncharacterized protein</fullName>
    </submittedName>
</protein>
<feature type="transmembrane region" description="Helical" evidence="1">
    <location>
        <begin position="46"/>
        <end position="67"/>
    </location>
</feature>
<keyword evidence="1" id="KW-1133">Transmembrane helix</keyword>
<gene>
    <name evidence="2" type="ORF">BZG01_10190</name>
</gene>
<organism evidence="2 3">
    <name type="scientific">Labilibaculum manganireducens</name>
    <dbReference type="NCBI Taxonomy" id="1940525"/>
    <lineage>
        <taxon>Bacteria</taxon>
        <taxon>Pseudomonadati</taxon>
        <taxon>Bacteroidota</taxon>
        <taxon>Bacteroidia</taxon>
        <taxon>Marinilabiliales</taxon>
        <taxon>Marinifilaceae</taxon>
        <taxon>Labilibaculum</taxon>
    </lineage>
</organism>
<accession>A0A2N3I8M3</accession>
<keyword evidence="1" id="KW-0472">Membrane</keyword>
<evidence type="ECO:0000313" key="2">
    <source>
        <dbReference type="EMBL" id="PKQ66640.1"/>
    </source>
</evidence>
<evidence type="ECO:0000256" key="1">
    <source>
        <dbReference type="SAM" id="Phobius"/>
    </source>
</evidence>